<accession>A0AAD6YE08</accession>
<name>A0AAD6YE08_9AGAR</name>
<gene>
    <name evidence="1" type="ORF">GGX14DRAFT_562515</name>
</gene>
<proteinExistence type="predicted"/>
<evidence type="ECO:0000313" key="1">
    <source>
        <dbReference type="EMBL" id="KAJ7216076.1"/>
    </source>
</evidence>
<evidence type="ECO:0000313" key="2">
    <source>
        <dbReference type="Proteomes" id="UP001219525"/>
    </source>
</evidence>
<organism evidence="1 2">
    <name type="scientific">Mycena pura</name>
    <dbReference type="NCBI Taxonomy" id="153505"/>
    <lineage>
        <taxon>Eukaryota</taxon>
        <taxon>Fungi</taxon>
        <taxon>Dikarya</taxon>
        <taxon>Basidiomycota</taxon>
        <taxon>Agaricomycotina</taxon>
        <taxon>Agaricomycetes</taxon>
        <taxon>Agaricomycetidae</taxon>
        <taxon>Agaricales</taxon>
        <taxon>Marasmiineae</taxon>
        <taxon>Mycenaceae</taxon>
        <taxon>Mycena</taxon>
    </lineage>
</organism>
<dbReference type="AlphaFoldDB" id="A0AAD6YE08"/>
<comment type="caution">
    <text evidence="1">The sequence shown here is derived from an EMBL/GenBank/DDBJ whole genome shotgun (WGS) entry which is preliminary data.</text>
</comment>
<sequence length="164" mass="17983">MEVPPGLSYLVRILPLPLLPCAATHAVLTYILPLLTSGALPPWSRVAAALLAQPAGVFLSDLYEKHRQAGDAAASGAVRMPVIHDKWPLGLSVLSALKESVRSGYPGDLIRDWSEEHGNTFIMKVLLQKVTPKRNCSRVHRLEKHQKRRSTAPLSLTTRILNGL</sequence>
<keyword evidence="2" id="KW-1185">Reference proteome</keyword>
<dbReference type="Proteomes" id="UP001219525">
    <property type="component" value="Unassembled WGS sequence"/>
</dbReference>
<protein>
    <submittedName>
        <fullName evidence="1">Uncharacterized protein</fullName>
    </submittedName>
</protein>
<dbReference type="EMBL" id="JARJCW010000016">
    <property type="protein sequence ID" value="KAJ7216076.1"/>
    <property type="molecule type" value="Genomic_DNA"/>
</dbReference>
<reference evidence="1" key="1">
    <citation type="submission" date="2023-03" db="EMBL/GenBank/DDBJ databases">
        <title>Massive genome expansion in bonnet fungi (Mycena s.s.) driven by repeated elements and novel gene families across ecological guilds.</title>
        <authorList>
            <consortium name="Lawrence Berkeley National Laboratory"/>
            <person name="Harder C.B."/>
            <person name="Miyauchi S."/>
            <person name="Viragh M."/>
            <person name="Kuo A."/>
            <person name="Thoen E."/>
            <person name="Andreopoulos B."/>
            <person name="Lu D."/>
            <person name="Skrede I."/>
            <person name="Drula E."/>
            <person name="Henrissat B."/>
            <person name="Morin E."/>
            <person name="Kohler A."/>
            <person name="Barry K."/>
            <person name="LaButti K."/>
            <person name="Morin E."/>
            <person name="Salamov A."/>
            <person name="Lipzen A."/>
            <person name="Mereny Z."/>
            <person name="Hegedus B."/>
            <person name="Baldrian P."/>
            <person name="Stursova M."/>
            <person name="Weitz H."/>
            <person name="Taylor A."/>
            <person name="Grigoriev I.V."/>
            <person name="Nagy L.G."/>
            <person name="Martin F."/>
            <person name="Kauserud H."/>
        </authorList>
    </citation>
    <scope>NUCLEOTIDE SEQUENCE</scope>
    <source>
        <strain evidence="1">9144</strain>
    </source>
</reference>